<dbReference type="PANTHER" id="PTHR43004:SF4">
    <property type="entry name" value="FAD-BINDING DOMAIN-CONTAINING PROTEIN"/>
    <property type="match status" value="1"/>
</dbReference>
<reference evidence="5" key="1">
    <citation type="submission" date="2021-12" db="EMBL/GenBank/DDBJ databases">
        <authorList>
            <person name="Zaccaron A."/>
            <person name="Stergiopoulos I."/>
        </authorList>
    </citation>
    <scope>NUCLEOTIDE SEQUENCE</scope>
    <source>
        <strain evidence="5">Race5_Kim</strain>
    </source>
</reference>
<dbReference type="InterPro" id="IPR036249">
    <property type="entry name" value="Thioredoxin-like_sf"/>
</dbReference>
<dbReference type="Gene3D" id="3.40.30.20">
    <property type="match status" value="1"/>
</dbReference>
<organism evidence="5 6">
    <name type="scientific">Passalora fulva</name>
    <name type="common">Tomato leaf mold</name>
    <name type="synonym">Cladosporium fulvum</name>
    <dbReference type="NCBI Taxonomy" id="5499"/>
    <lineage>
        <taxon>Eukaryota</taxon>
        <taxon>Fungi</taxon>
        <taxon>Dikarya</taxon>
        <taxon>Ascomycota</taxon>
        <taxon>Pezizomycotina</taxon>
        <taxon>Dothideomycetes</taxon>
        <taxon>Dothideomycetidae</taxon>
        <taxon>Mycosphaerellales</taxon>
        <taxon>Mycosphaerellaceae</taxon>
        <taxon>Fulvia</taxon>
    </lineage>
</organism>
<dbReference type="Pfam" id="PF07976">
    <property type="entry name" value="Phe_hydrox_dim"/>
    <property type="match status" value="1"/>
</dbReference>
<accession>A0A9Q8LJ93</accession>
<feature type="domain" description="Phenol hydroxylase-like C-terminal dimerisation" evidence="4">
    <location>
        <begin position="83"/>
        <end position="269"/>
    </location>
</feature>
<name>A0A9Q8LJ93_PASFU</name>
<evidence type="ECO:0000256" key="2">
    <source>
        <dbReference type="ARBA" id="ARBA00022827"/>
    </source>
</evidence>
<dbReference type="KEGG" id="ffu:CLAFUR5_07069"/>
<dbReference type="InterPro" id="IPR038220">
    <property type="entry name" value="PHOX_C_sf"/>
</dbReference>
<gene>
    <name evidence="5" type="ORF">CLAFUR5_07069</name>
</gene>
<dbReference type="InterPro" id="IPR036188">
    <property type="entry name" value="FAD/NAD-bd_sf"/>
</dbReference>
<keyword evidence="6" id="KW-1185">Reference proteome</keyword>
<dbReference type="Gene3D" id="3.50.50.60">
    <property type="entry name" value="FAD/NAD(P)-binding domain"/>
    <property type="match status" value="1"/>
</dbReference>
<reference evidence="5" key="2">
    <citation type="journal article" date="2022" name="Microb. Genom.">
        <title>A chromosome-scale genome assembly of the tomato pathogen Cladosporium fulvum reveals a compartmentalized genome architecture and the presence of a dispensable chromosome.</title>
        <authorList>
            <person name="Zaccaron A.Z."/>
            <person name="Chen L.H."/>
            <person name="Samaras A."/>
            <person name="Stergiopoulos I."/>
        </authorList>
    </citation>
    <scope>NUCLEOTIDE SEQUENCE</scope>
    <source>
        <strain evidence="5">Race5_Kim</strain>
    </source>
</reference>
<dbReference type="SUPFAM" id="SSF52833">
    <property type="entry name" value="Thioredoxin-like"/>
    <property type="match status" value="1"/>
</dbReference>
<keyword evidence="2" id="KW-0274">FAD</keyword>
<protein>
    <submittedName>
        <fullName evidence="5">3-hydroxybenzoate 4-monooxygenase</fullName>
    </submittedName>
</protein>
<dbReference type="InterPro" id="IPR050641">
    <property type="entry name" value="RIFMO-like"/>
</dbReference>
<dbReference type="AlphaFoldDB" id="A0A9Q8LJ93"/>
<evidence type="ECO:0000313" key="5">
    <source>
        <dbReference type="EMBL" id="UJO18532.1"/>
    </source>
</evidence>
<dbReference type="EMBL" id="CP090168">
    <property type="protein sequence ID" value="UJO18532.1"/>
    <property type="molecule type" value="Genomic_DNA"/>
</dbReference>
<dbReference type="GO" id="GO:0004497">
    <property type="term" value="F:monooxygenase activity"/>
    <property type="evidence" value="ECO:0007669"/>
    <property type="project" value="UniProtKB-ARBA"/>
</dbReference>
<dbReference type="RefSeq" id="XP_047762898.1">
    <property type="nucleotide sequence ID" value="XM_047906217.1"/>
</dbReference>
<evidence type="ECO:0000256" key="1">
    <source>
        <dbReference type="ARBA" id="ARBA00022630"/>
    </source>
</evidence>
<dbReference type="InterPro" id="IPR012941">
    <property type="entry name" value="Phe_hydrox_C_dim_dom"/>
</dbReference>
<evidence type="ECO:0000313" key="6">
    <source>
        <dbReference type="Proteomes" id="UP000756132"/>
    </source>
</evidence>
<proteinExistence type="predicted"/>
<dbReference type="GeneID" id="71986947"/>
<keyword evidence="3" id="KW-0560">Oxidoreductase</keyword>
<dbReference type="OrthoDB" id="5325318at2759"/>
<dbReference type="PANTHER" id="PTHR43004">
    <property type="entry name" value="TRK SYSTEM POTASSIUM UPTAKE PROTEIN"/>
    <property type="match status" value="1"/>
</dbReference>
<evidence type="ECO:0000259" key="4">
    <source>
        <dbReference type="Pfam" id="PF07976"/>
    </source>
</evidence>
<keyword evidence="1" id="KW-0285">Flavoprotein</keyword>
<evidence type="ECO:0000256" key="3">
    <source>
        <dbReference type="ARBA" id="ARBA00023002"/>
    </source>
</evidence>
<dbReference type="Proteomes" id="UP000756132">
    <property type="component" value="Chromosome 6"/>
</dbReference>
<sequence>MSSSLEMPATHILLRLLKKLNLAIRGLGKPELLSTYEHERRKIAKDLIDFDYEHADAFHDGDPAALAQKYLKNVRFISGVGAEYQANLLNQAPSAQTILQPGSLLTPARVTRYIDANPVDIQLDVPMLGQFRIYFLCPDLVKARPFLQTVCASILATLAADPQAELSYLKKPRCSSEMERYVRSDRYLAASQLITPAIVTASPKDRFEISDLPSLLKNSRWTVCLDDVPEQSTNGKHCLEKWIGDMADSEVAIINVRPDGYVGSIGRWNPDAQADAAEHAASWVSEYYTSFLNI</sequence>